<dbReference type="Gene3D" id="2.60.40.10">
    <property type="entry name" value="Immunoglobulins"/>
    <property type="match status" value="6"/>
</dbReference>
<comment type="caution">
    <text evidence="3">The sequence shown here is derived from an EMBL/GenBank/DDBJ whole genome shotgun (WGS) entry which is preliminary data.</text>
</comment>
<dbReference type="InterPro" id="IPR026444">
    <property type="entry name" value="Secre_tail"/>
</dbReference>
<dbReference type="InterPro" id="IPR013783">
    <property type="entry name" value="Ig-like_fold"/>
</dbReference>
<dbReference type="SMART" id="SM00089">
    <property type="entry name" value="PKD"/>
    <property type="match status" value="20"/>
</dbReference>
<dbReference type="NCBIfam" id="TIGR04183">
    <property type="entry name" value="Por_Secre_tail"/>
    <property type="match status" value="1"/>
</dbReference>
<proteinExistence type="predicted"/>
<keyword evidence="4" id="KW-1185">Reference proteome</keyword>
<dbReference type="SUPFAM" id="SSF51126">
    <property type="entry name" value="Pectin lyase-like"/>
    <property type="match status" value="5"/>
</dbReference>
<evidence type="ECO:0000259" key="2">
    <source>
        <dbReference type="PROSITE" id="PS50835"/>
    </source>
</evidence>
<dbReference type="Proteomes" id="UP000636010">
    <property type="component" value="Unassembled WGS sequence"/>
</dbReference>
<evidence type="ECO:0000313" key="4">
    <source>
        <dbReference type="Proteomes" id="UP000636010"/>
    </source>
</evidence>
<protein>
    <recommendedName>
        <fullName evidence="2">Ig-like domain-containing protein</fullName>
    </recommendedName>
</protein>
<accession>A0ABQ1N7N4</accession>
<dbReference type="InterPro" id="IPR022409">
    <property type="entry name" value="PKD/Chitinase_dom"/>
</dbReference>
<dbReference type="InterPro" id="IPR007110">
    <property type="entry name" value="Ig-like_dom"/>
</dbReference>
<dbReference type="EMBL" id="BMEC01000027">
    <property type="protein sequence ID" value="GGC56153.1"/>
    <property type="molecule type" value="Genomic_DNA"/>
</dbReference>
<organism evidence="3 4">
    <name type="scientific">Marivirga lumbricoides</name>
    <dbReference type="NCBI Taxonomy" id="1046115"/>
    <lineage>
        <taxon>Bacteria</taxon>
        <taxon>Pseudomonadati</taxon>
        <taxon>Bacteroidota</taxon>
        <taxon>Cytophagia</taxon>
        <taxon>Cytophagales</taxon>
        <taxon>Marivirgaceae</taxon>
        <taxon>Marivirga</taxon>
    </lineage>
</organism>
<dbReference type="RefSeq" id="WP_188467843.1">
    <property type="nucleotide sequence ID" value="NZ_BAABHU010000027.1"/>
</dbReference>
<dbReference type="PROSITE" id="PS50835">
    <property type="entry name" value="IG_LIKE"/>
    <property type="match status" value="1"/>
</dbReference>
<feature type="chain" id="PRO_5046262427" description="Ig-like domain-containing protein" evidence="1">
    <location>
        <begin position="32"/>
        <end position="3635"/>
    </location>
</feature>
<feature type="domain" description="Ig-like" evidence="2">
    <location>
        <begin position="527"/>
        <end position="629"/>
    </location>
</feature>
<evidence type="ECO:0000313" key="3">
    <source>
        <dbReference type="EMBL" id="GGC56153.1"/>
    </source>
</evidence>
<sequence>MIQTHLPQKIRKVLVMSLTAFIFLFNIPARASPDCPILSAKFQGFANGTTSDPSSNGWYLNTSNVPNAKYFAIRSNRIMAEDIGGEGVWYSGVFSSQGYSDFQIATKIHSEGDMNNNEYVKVYYKMDNGPEILVRELRGNFGTIDVESPFLNGNNIQFVIRIYNYNNGGSQTSKYYIEDYRIFKEKGPCGGSGGSDFDVDITATNNGVLTCNKPSLTLNANASGNNLSYSWSGPNTSSNSSSVSVNRAGTYTVTVNSSEGTGSATFQVSENKQAPNLTANGGVIGCNNNSVKLHAESNIGNAQYLWSGPGNFTSTTQNPTVTEVGSYTVTVTNPNNGCTRSQTVQVTEGGSGGGQSTDIWLEDFTFENGRNWDSGETSWWIGNSPSGTFSIQNNEFMASFNSANEGVWTSEGIDVSSFSDIKISVDLKSGTASTGDSFEESDYIKVYYTLDWGSEVLMFENKGGLNGIDNNYSTLTATSPALNANTIQVIIRVNNSSNNERYYFDNVRLSTGGTDDGGSNSFDVSASVSGSLTCLSNSVTLSASTDASSPSFSWTGPGNFSSSAQNPSTSKPGNYTVSVTSGCYTATSSVTVLEDKTAPGVTASVSGELSCNVSSVQLSASSVAGATYSWTGPNFTSTSRNPSVSNPGTYTVTATDPDNGCTSSKSVTVNSSGGGIETVWFENFNGLSHGTTVDNGSTAWSIDNSQIPTGYMKVSNNRIEFRGTSNGAQSGFGVFHSETIDISNFSDISISSYLGTAGGLDIGQDYIRVYYKINGGSKQLFGEIDGNSPASMTASISDLSGSQLQIIVHAYTTGESEYYYLDDIKVEGTSSSSFTATASVSGPITCKDETVILSASTDVSNPTYSWRNENNVEVGTSKNVSVSSAGVYTVTVTSGSCSATSQVTVVEDKTVPGVTASVSGELSCNVSSVQLSASSVAGATYYWTGPDFTSISRNPSVSQPGTYTVTATNPDNGCTSSKSVIVNSSGGGTETLYFEDFSSLSNGTTNDSGSSAWSIQNPGSGIFSVQNHEFKASFNSANEGIWKSEVIDISALKDIQIAVSLRSEVLGTFETDDFIKVAYILNGGSETTFFYDNEGLDGTVNAATGYATAQSSVINGQSLQVVIRLRNSFEDERYFFDDVLVTGERVGSSFTATASVSGPITCKDETVTLSASTDVSNPTYSWRNENNVEVGTSKNVSVSSAGVYTVTVTSGSCSATSQVTVVEDKTVPGVTASVSGELSCNVSSVQLSASSVAGATYYWTGPDFTSISRNPSVSQPGTYTVTATNPDNGCTSSKSVIVNSSIGGDQAIWEENFQDLANGTSSDNGSTGWSTVNSSSGTFSVMNKAFEVADVENAEWISNSINISGLDDVKVSIDLRSTGELDDNPNEFDYDYIKLYYKLDGSSALHVFGEEDGKINNNSTTYTNYISEPLNGNSLQIVIRATTSSPLDLYYFDNIKVTGNVSSFTATASVSGPITCKDETVTLSASTDVSNPSYSWRNENNVEVGTSKNVSVSTAGVYTVTVTSGSCSATSQVTVEEDKTAPGVTANASGELSCNESSVQLYASSITGATYSWTGPNFTSSSQNPSVSHPGTYTVTATDPDNGCISIATVIIKQNKSIPEFTASADGTLTCANTEVVLTATAISENIEFTWEGFAAGENTVTVYSAGTYTVTGRNTVNGCFTTQEVVVGSDYTEPEFTASADGTLTCANTEVVLTATAISENIELTWEGFAAGENTVTVYSAGTYTVTGRNTVNGCFTIQEVVVGSDYQEPEFTASADGTLTCANTEVVLTATAISENIEFTWEGFAAGENTVTVYSAGTYTVTGRNTVNGCFTTQEVVVGSDYQEPEFTASANGILTCANTEVVLTATAISENIEFTWEGFAAGESTVTVYSAGTYTVTGRNTVNGCYTTQEVVVGSDYTEPEFTASADGTLTCANTEVVLTATAISENIEFTWEGFAAGESSVTVYSAGTYTVTGRNTVNGCFTIQEVVVGSDYTEPEFTASADGILTCANTEVELTATTQLPNIEFTWEGFAAGVNSVTVYSAGTYTVTGRNTVNGCFTTQEVVVGSDYTEPEFTASADGTLTCANTEVELTATAISENIEFTWEGFAAGESTVTVYSAGTYTVTGRNTVNGCFTTQEVVVGSDYTEPEFTASADGILTCANTEVVLTATAISENIEFTWEGFAAGESSVTVYSAGTYIVTGRNTVNGCFTTQEVVVGSDYQEPEITASADGILTCANTEVVLTATAISENIEFTWEGFAAGESSVTVYSAGTYIVTGRNTVNGCFTTQEVVVGSDYQEPDFTAEADGILTCANTEVELTSTAISENIEFTWEGFTAGESSVTVSSAGTYTVTGRNTVNGCFTTQEVVVGSDYTEPEFTASADGILTCANTEVVLTATAISENIEFTWKGFAAGESSITVYSAGTYTVTGRNTVNGCFTIQEVVVGSDYQEPEFTASANGILTCANTEVVLTATAISENIEFTWEGFAAGESSVTVYSAGTYTVTGRNTVNGCFTIQEVVVGSDYTEPEFTASADGTLTCANTEVVLTASAISENIEFTWEGFAAGENTVTVYSAGTYTVTGRNTVNGCFTIQEVVVGSDYQEPEFTASADGILTCANTEVVLTATAISENIEFTWEGYAAGENTVTVYSAGTYTVTGRNTVNGCFTIQEVVVGSDYTEPEFTASADGILTCANTEVVLTATAISENIEFTWEGFAAGESNVTVYSAGTYTVTGRNTVNGCFTIQEVVVGSDYQEPEFTASADGILTCANTEVVLTATAISENIEFTWEGFAAGESIVTVYSAGTYTVIGRNTVNGCFTTQEVVVGSDYTEPEFTASADGILTCANTEVGLTATTQLPNIEFTWEGFAAGESNVTVYSAGTYIVTGRNTVNGCFTTQEVVVGSDYTEPEFTASADGILTCANTEVELTATAISENIEFTWEGFAAGESSVTVYSAGTYTVTGRNTVNGCFTTQEVVVGSDYQEPEITASADGILTCANTEVELTATAISENIEFTWEGFTAGESSVTVYSAGTYTVTGRNTVNGCFTIQEVVVGSDFTEPEFTASADGILTCANTEVELTATTQLPNIEFTWEGFATGERSVTVYSAGTYIVTGRNTVNGCFTIQEVVVGSDYQEPEFTASADGTLTCANTEVVLTATAISENIEFTWEGFAAGENTVTVYSAGTYTVTGRNTVNGCFTTQEVVVGSDYQEPEFTASANGILTCANTEVVLTATAISENIEFTWEGFAAGESTVTVYSAGTYTVTGRNTVNGCFTIQEVVVGSDYQEPEFTASADGTLTCANTEVVLTASAISENIEFTWEGFAAGESSVTVYSAGTYTVTGRNTVNGCFTIQEVVVGSDYQEPEFTASADSKLTCDNPVVELTATDLSSSNLVFTWEGYEEGTSSITVYSSGSYFVNARNTVTGCFITKEVVVESDYQEPEFTAEADAPLTCDNLVVELTATPLSSSSNLVFTWEGYEEGVNPISIFEEGVYRVTGRDTENGCFVTKEVVIGYDCPVFRSPSENSENVKTVESLSKMKAESVAIPLSTTAYPNPSTNYITISFTSPVKGNAKVEVYTLDGISVEVLLDEEVDANSFHEVVFNRDIKAPSGLYFYVIRIGEHSVMKRIGIGK</sequence>
<dbReference type="Gene3D" id="2.60.40.1830">
    <property type="entry name" value="Phage tail base-plate Siphoviridae RBP, head domain"/>
    <property type="match status" value="23"/>
</dbReference>
<feature type="signal peptide" evidence="1">
    <location>
        <begin position="1"/>
        <end position="31"/>
    </location>
</feature>
<keyword evidence="1" id="KW-0732">Signal</keyword>
<dbReference type="InterPro" id="IPR011050">
    <property type="entry name" value="Pectin_lyase_fold/virulence"/>
</dbReference>
<name>A0ABQ1N7N4_9BACT</name>
<gene>
    <name evidence="3" type="ORF">GCM10011506_47330</name>
</gene>
<reference evidence="4" key="1">
    <citation type="journal article" date="2019" name="Int. J. Syst. Evol. Microbiol.">
        <title>The Global Catalogue of Microorganisms (GCM) 10K type strain sequencing project: providing services to taxonomists for standard genome sequencing and annotation.</title>
        <authorList>
            <consortium name="The Broad Institute Genomics Platform"/>
            <consortium name="The Broad Institute Genome Sequencing Center for Infectious Disease"/>
            <person name="Wu L."/>
            <person name="Ma J."/>
        </authorList>
    </citation>
    <scope>NUCLEOTIDE SEQUENCE [LARGE SCALE GENOMIC DNA]</scope>
    <source>
        <strain evidence="4">CGMCC 1.10832</strain>
    </source>
</reference>
<dbReference type="Pfam" id="PF18962">
    <property type="entry name" value="Por_Secre_tail"/>
    <property type="match status" value="1"/>
</dbReference>
<evidence type="ECO:0000256" key="1">
    <source>
        <dbReference type="SAM" id="SignalP"/>
    </source>
</evidence>